<evidence type="ECO:0000313" key="12">
    <source>
        <dbReference type="Proteomes" id="UP001199424"/>
    </source>
</evidence>
<dbReference type="EMBL" id="JAJEQC010000002">
    <property type="protein sequence ID" value="MCC2135928.1"/>
    <property type="molecule type" value="Genomic_DNA"/>
</dbReference>
<dbReference type="Pfam" id="PF00448">
    <property type="entry name" value="SRP54"/>
    <property type="match status" value="1"/>
</dbReference>
<dbReference type="RefSeq" id="WP_308448523.1">
    <property type="nucleotide sequence ID" value="NZ_JAJEQC010000002.1"/>
</dbReference>
<dbReference type="SMART" id="SM00963">
    <property type="entry name" value="SRP54_N"/>
    <property type="match status" value="1"/>
</dbReference>
<reference evidence="11" key="1">
    <citation type="submission" date="2021-10" db="EMBL/GenBank/DDBJ databases">
        <title>Anaerobic single-cell dispensing facilitates the cultivation of human gut bacteria.</title>
        <authorList>
            <person name="Afrizal A."/>
        </authorList>
    </citation>
    <scope>NUCLEOTIDE SEQUENCE</scope>
    <source>
        <strain evidence="11">CLA-AA-H250</strain>
    </source>
</reference>
<dbReference type="GO" id="GO:0008312">
    <property type="term" value="F:7S RNA binding"/>
    <property type="evidence" value="ECO:0007669"/>
    <property type="project" value="InterPro"/>
</dbReference>
<comment type="caution">
    <text evidence="11">The sequence shown here is derived from an EMBL/GenBank/DDBJ whole genome shotgun (WGS) entry which is preliminary data.</text>
</comment>
<dbReference type="Gene3D" id="1.20.120.140">
    <property type="entry name" value="Signal recognition particle SRP54, nucleotide-binding domain"/>
    <property type="match status" value="1"/>
</dbReference>
<comment type="function">
    <text evidence="9">Involved in targeting and insertion of nascent membrane proteins into the cytoplasmic membrane. Binds to the hydrophobic signal sequence of the ribosome-nascent chain (RNC) as it emerges from the ribosomes. The SRP-RNC complex is then targeted to the cytoplasmic membrane where it interacts with the SRP receptor FtsY.</text>
</comment>
<feature type="binding site" evidence="9">
    <location>
        <begin position="189"/>
        <end position="193"/>
    </location>
    <ligand>
        <name>GTP</name>
        <dbReference type="ChEBI" id="CHEBI:37565"/>
    </ligand>
</feature>
<evidence type="ECO:0000256" key="7">
    <source>
        <dbReference type="ARBA" id="ARBA00023274"/>
    </source>
</evidence>
<dbReference type="AlphaFoldDB" id="A0AAE3AL03"/>
<comment type="subunit">
    <text evidence="9">Part of the signal recognition particle protein translocation system, which is composed of SRP and FtsY.</text>
</comment>
<keyword evidence="3 9" id="KW-0378">Hydrolase</keyword>
<evidence type="ECO:0000256" key="1">
    <source>
        <dbReference type="ARBA" id="ARBA00005450"/>
    </source>
</evidence>
<dbReference type="Pfam" id="PF02881">
    <property type="entry name" value="SRP54_N"/>
    <property type="match status" value="1"/>
</dbReference>
<dbReference type="NCBIfam" id="TIGR00959">
    <property type="entry name" value="ffh"/>
    <property type="match status" value="1"/>
</dbReference>
<keyword evidence="12" id="KW-1185">Reference proteome</keyword>
<evidence type="ECO:0000256" key="8">
    <source>
        <dbReference type="ARBA" id="ARBA00048027"/>
    </source>
</evidence>
<dbReference type="PANTHER" id="PTHR11564">
    <property type="entry name" value="SIGNAL RECOGNITION PARTICLE 54K PROTEIN SRP54"/>
    <property type="match status" value="1"/>
</dbReference>
<dbReference type="EC" id="3.6.5.4" evidence="9"/>
<dbReference type="GO" id="GO:0003924">
    <property type="term" value="F:GTPase activity"/>
    <property type="evidence" value="ECO:0007669"/>
    <property type="project" value="UniProtKB-UniRule"/>
</dbReference>
<dbReference type="SUPFAM" id="SSF52540">
    <property type="entry name" value="P-loop containing nucleoside triphosphate hydrolases"/>
    <property type="match status" value="1"/>
</dbReference>
<dbReference type="SMART" id="SM00962">
    <property type="entry name" value="SRP54"/>
    <property type="match status" value="1"/>
</dbReference>
<dbReference type="GO" id="GO:0005525">
    <property type="term" value="F:GTP binding"/>
    <property type="evidence" value="ECO:0007669"/>
    <property type="project" value="UniProtKB-UniRule"/>
</dbReference>
<gene>
    <name evidence="9 11" type="primary">ffh</name>
    <name evidence="11" type="ORF">LKD31_02730</name>
</gene>
<dbReference type="InterPro" id="IPR000897">
    <property type="entry name" value="SRP54_GTPase_dom"/>
</dbReference>
<dbReference type="InterPro" id="IPR003593">
    <property type="entry name" value="AAA+_ATPase"/>
</dbReference>
<dbReference type="InterPro" id="IPR027417">
    <property type="entry name" value="P-loop_NTPase"/>
</dbReference>
<dbReference type="GO" id="GO:0048500">
    <property type="term" value="C:signal recognition particle"/>
    <property type="evidence" value="ECO:0007669"/>
    <property type="project" value="UniProtKB-UniRule"/>
</dbReference>
<dbReference type="SUPFAM" id="SSF47446">
    <property type="entry name" value="Signal peptide-binding domain"/>
    <property type="match status" value="1"/>
</dbReference>
<protein>
    <recommendedName>
        <fullName evidence="9">Signal recognition particle protein</fullName>
        <ecNumber evidence="9">3.6.5.4</ecNumber>
    </recommendedName>
    <alternativeName>
        <fullName evidence="9">Fifty-four homolog</fullName>
    </alternativeName>
</protein>
<evidence type="ECO:0000256" key="9">
    <source>
        <dbReference type="HAMAP-Rule" id="MF_00306"/>
    </source>
</evidence>
<evidence type="ECO:0000256" key="3">
    <source>
        <dbReference type="ARBA" id="ARBA00022801"/>
    </source>
</evidence>
<evidence type="ECO:0000313" key="11">
    <source>
        <dbReference type="EMBL" id="MCC2135928.1"/>
    </source>
</evidence>
<dbReference type="FunFam" id="3.40.50.300:FF:000022">
    <property type="entry name" value="Signal recognition particle 54 kDa subunit"/>
    <property type="match status" value="1"/>
</dbReference>
<evidence type="ECO:0000259" key="10">
    <source>
        <dbReference type="PROSITE" id="PS00300"/>
    </source>
</evidence>
<keyword evidence="9" id="KW-0963">Cytoplasm</keyword>
<dbReference type="PROSITE" id="PS00300">
    <property type="entry name" value="SRP54"/>
    <property type="match status" value="1"/>
</dbReference>
<dbReference type="Gene3D" id="3.40.50.300">
    <property type="entry name" value="P-loop containing nucleotide triphosphate hydrolases"/>
    <property type="match status" value="1"/>
</dbReference>
<organism evidence="11 12">
    <name type="scientific">Hominenteromicrobium mulieris</name>
    <dbReference type="NCBI Taxonomy" id="2885357"/>
    <lineage>
        <taxon>Bacteria</taxon>
        <taxon>Bacillati</taxon>
        <taxon>Bacillota</taxon>
        <taxon>Clostridia</taxon>
        <taxon>Eubacteriales</taxon>
        <taxon>Oscillospiraceae</taxon>
        <taxon>Hominenteromicrobium</taxon>
    </lineage>
</organism>
<dbReference type="InterPro" id="IPR036891">
    <property type="entry name" value="Signal_recog_part_SRP54_M_sf"/>
</dbReference>
<dbReference type="InterPro" id="IPR004780">
    <property type="entry name" value="SRP"/>
</dbReference>
<dbReference type="InterPro" id="IPR013822">
    <property type="entry name" value="Signal_recog_particl_SRP54_hlx"/>
</dbReference>
<dbReference type="InterPro" id="IPR042101">
    <property type="entry name" value="SRP54_N_sf"/>
</dbReference>
<dbReference type="HAMAP" id="MF_00306">
    <property type="entry name" value="SRP54"/>
    <property type="match status" value="1"/>
</dbReference>
<evidence type="ECO:0000256" key="2">
    <source>
        <dbReference type="ARBA" id="ARBA00022741"/>
    </source>
</evidence>
<feature type="binding site" evidence="9">
    <location>
        <begin position="247"/>
        <end position="250"/>
    </location>
    <ligand>
        <name>GTP</name>
        <dbReference type="ChEBI" id="CHEBI:37565"/>
    </ligand>
</feature>
<sequence>MAFEGLADKLGNAFKKLKSKGKLTESDVKEAMREVRLALLEADVNYKVAKDFTARITERAVGEDVMESLTPAQMVIKIVNEELTALMGGSEERLKMPAHPPAVIMMCGLQGAGKTTHSAKLAKMLKSRGSRPLLVAGDIYRPAAIKQLQVVGAQAGVPVFEMGTEDPVKIAQAAVRHARDYGNDYVIIDTAGRLQIDEALMNELKNIKEAVNPTDILLVVDAMTGQEAVNVAKSFDDLLDITGVILTKLDGDTRGGAALSVKAITGKPIKFAGTGEKIDDLEVFHPDRMASRILGMGDVLSLIEDAQAKIDEKSAARTAERMMQNKMDFNDLLEQFRQVKKMGPLKGILSKLPGINSSKLDEMDIDDRIMDRNAAIILSMTPEERAKPELLQASRKRRIAAGCGMKVEDVNRLCNQLKQMQKLMKQFGGKKGKKMMARMGGMGGFGGPDMGGMGGFPM</sequence>
<name>A0AAE3AL03_9FIRM</name>
<keyword evidence="6 9" id="KW-0733">Signal recognition particle</keyword>
<evidence type="ECO:0000256" key="6">
    <source>
        <dbReference type="ARBA" id="ARBA00023135"/>
    </source>
</evidence>
<feature type="binding site" evidence="9">
    <location>
        <begin position="108"/>
        <end position="115"/>
    </location>
    <ligand>
        <name>GTP</name>
        <dbReference type="ChEBI" id="CHEBI:37565"/>
    </ligand>
</feature>
<dbReference type="InterPro" id="IPR004125">
    <property type="entry name" value="Signal_recog_particle_SRP54_M"/>
</dbReference>
<evidence type="ECO:0000256" key="5">
    <source>
        <dbReference type="ARBA" id="ARBA00023134"/>
    </source>
</evidence>
<comment type="subcellular location">
    <subcellularLocation>
        <location evidence="9">Cytoplasm</location>
    </subcellularLocation>
    <text evidence="9">The SRP-RNC complex is targeted to the cytoplasmic membrane.</text>
</comment>
<dbReference type="CDD" id="cd18539">
    <property type="entry name" value="SRP_G"/>
    <property type="match status" value="1"/>
</dbReference>
<comment type="catalytic activity">
    <reaction evidence="8 9">
        <text>GTP + H2O = GDP + phosphate + H(+)</text>
        <dbReference type="Rhea" id="RHEA:19669"/>
        <dbReference type="ChEBI" id="CHEBI:15377"/>
        <dbReference type="ChEBI" id="CHEBI:15378"/>
        <dbReference type="ChEBI" id="CHEBI:37565"/>
        <dbReference type="ChEBI" id="CHEBI:43474"/>
        <dbReference type="ChEBI" id="CHEBI:58189"/>
        <dbReference type="EC" id="3.6.5.4"/>
    </reaction>
</comment>
<keyword evidence="4 9" id="KW-0694">RNA-binding</keyword>
<keyword evidence="5 9" id="KW-0342">GTP-binding</keyword>
<evidence type="ECO:0000256" key="4">
    <source>
        <dbReference type="ARBA" id="ARBA00022884"/>
    </source>
</evidence>
<dbReference type="InterPro" id="IPR022941">
    <property type="entry name" value="SRP54"/>
</dbReference>
<comment type="domain">
    <text evidence="9">Composed of three domains: the N-terminal N domain, which is responsible for interactions with the ribosome, the central G domain, which binds GTP, and the C-terminal M domain, which binds the RNA and the signal sequence of the RNC.</text>
</comment>
<accession>A0AAE3AL03</accession>
<dbReference type="Pfam" id="PF02978">
    <property type="entry name" value="SRP_SPB"/>
    <property type="match status" value="1"/>
</dbReference>
<dbReference type="SMART" id="SM00382">
    <property type="entry name" value="AAA"/>
    <property type="match status" value="1"/>
</dbReference>
<feature type="domain" description="SRP54-type proteins GTP-binding" evidence="10">
    <location>
        <begin position="268"/>
        <end position="281"/>
    </location>
</feature>
<proteinExistence type="inferred from homology"/>
<dbReference type="PANTHER" id="PTHR11564:SF5">
    <property type="entry name" value="SIGNAL RECOGNITION PARTICLE SUBUNIT SRP54"/>
    <property type="match status" value="1"/>
</dbReference>
<comment type="similarity">
    <text evidence="1 9">Belongs to the GTP-binding SRP family. SRP54 subfamily.</text>
</comment>
<keyword evidence="7 9" id="KW-0687">Ribonucleoprotein</keyword>
<dbReference type="GO" id="GO:0006614">
    <property type="term" value="P:SRP-dependent cotranslational protein targeting to membrane"/>
    <property type="evidence" value="ECO:0007669"/>
    <property type="project" value="InterPro"/>
</dbReference>
<keyword evidence="2 9" id="KW-0547">Nucleotide-binding</keyword>
<dbReference type="Gene3D" id="1.10.260.30">
    <property type="entry name" value="Signal recognition particle, SRP54 subunit, M-domain"/>
    <property type="match status" value="1"/>
</dbReference>
<dbReference type="Proteomes" id="UP001199424">
    <property type="component" value="Unassembled WGS sequence"/>
</dbReference>